<protein>
    <submittedName>
        <fullName evidence="1">Uncharacterized protein</fullName>
    </submittedName>
</protein>
<organism evidence="1 2">
    <name type="scientific">Nephila pilipes</name>
    <name type="common">Giant wood spider</name>
    <name type="synonym">Nephila maculata</name>
    <dbReference type="NCBI Taxonomy" id="299642"/>
    <lineage>
        <taxon>Eukaryota</taxon>
        <taxon>Metazoa</taxon>
        <taxon>Ecdysozoa</taxon>
        <taxon>Arthropoda</taxon>
        <taxon>Chelicerata</taxon>
        <taxon>Arachnida</taxon>
        <taxon>Araneae</taxon>
        <taxon>Araneomorphae</taxon>
        <taxon>Entelegynae</taxon>
        <taxon>Araneoidea</taxon>
        <taxon>Nephilidae</taxon>
        <taxon>Nephila</taxon>
    </lineage>
</organism>
<evidence type="ECO:0000313" key="1">
    <source>
        <dbReference type="EMBL" id="GFT38623.1"/>
    </source>
</evidence>
<accession>A0A8X6NWB1</accession>
<dbReference type="AlphaFoldDB" id="A0A8X6NWB1"/>
<comment type="caution">
    <text evidence="1">The sequence shown here is derived from an EMBL/GenBank/DDBJ whole genome shotgun (WGS) entry which is preliminary data.</text>
</comment>
<dbReference type="EMBL" id="BMAW01109482">
    <property type="protein sequence ID" value="GFT38623.1"/>
    <property type="molecule type" value="Genomic_DNA"/>
</dbReference>
<name>A0A8X6NWB1_NEPPI</name>
<sequence>MFFVPEEEEQRSLLFSFNPLGRYLEDGFQHLTISNATIVLPFYLDSEMSEEYNGRFVAMRLTSQSTTQTKRFRLINGPLNVLLRMAGIEPRHSDSCYRKC</sequence>
<dbReference type="Proteomes" id="UP000887013">
    <property type="component" value="Unassembled WGS sequence"/>
</dbReference>
<evidence type="ECO:0000313" key="2">
    <source>
        <dbReference type="Proteomes" id="UP000887013"/>
    </source>
</evidence>
<gene>
    <name evidence="1" type="ORF">NPIL_43751</name>
</gene>
<reference evidence="1" key="1">
    <citation type="submission" date="2020-08" db="EMBL/GenBank/DDBJ databases">
        <title>Multicomponent nature underlies the extraordinary mechanical properties of spider dragline silk.</title>
        <authorList>
            <person name="Kono N."/>
            <person name="Nakamura H."/>
            <person name="Mori M."/>
            <person name="Yoshida Y."/>
            <person name="Ohtoshi R."/>
            <person name="Malay A.D."/>
            <person name="Moran D.A.P."/>
            <person name="Tomita M."/>
            <person name="Numata K."/>
            <person name="Arakawa K."/>
        </authorList>
    </citation>
    <scope>NUCLEOTIDE SEQUENCE</scope>
</reference>
<proteinExistence type="predicted"/>
<keyword evidence="2" id="KW-1185">Reference proteome</keyword>